<dbReference type="GO" id="GO:0000049">
    <property type="term" value="F:tRNA binding"/>
    <property type="evidence" value="ECO:0007669"/>
    <property type="project" value="UniProtKB-UniRule"/>
</dbReference>
<comment type="similarity">
    <text evidence="1 5 6">Belongs to the universal ribosomal protein uL5 family.</text>
</comment>
<dbReference type="GO" id="GO:0019843">
    <property type="term" value="F:rRNA binding"/>
    <property type="evidence" value="ECO:0007669"/>
    <property type="project" value="UniProtKB-UniRule"/>
</dbReference>
<dbReference type="InterPro" id="IPR031310">
    <property type="entry name" value="Ribosomal_uL5_N"/>
</dbReference>
<evidence type="ECO:0000256" key="3">
    <source>
        <dbReference type="ARBA" id="ARBA00023274"/>
    </source>
</evidence>
<evidence type="ECO:0000259" key="8">
    <source>
        <dbReference type="Pfam" id="PF00673"/>
    </source>
</evidence>
<proteinExistence type="inferred from homology"/>
<dbReference type="AlphaFoldDB" id="A0A317JNP2"/>
<evidence type="ECO:0000313" key="9">
    <source>
        <dbReference type="EMBL" id="PWU23128.1"/>
    </source>
</evidence>
<protein>
    <recommendedName>
        <fullName evidence="4 5">Large ribosomal subunit protein uL5</fullName>
    </recommendedName>
</protein>
<dbReference type="GO" id="GO:0005840">
    <property type="term" value="C:ribosome"/>
    <property type="evidence" value="ECO:0007669"/>
    <property type="project" value="UniProtKB-KW"/>
</dbReference>
<evidence type="ECO:0000259" key="7">
    <source>
        <dbReference type="Pfam" id="PF00281"/>
    </source>
</evidence>
<dbReference type="PANTHER" id="PTHR11994">
    <property type="entry name" value="60S RIBOSOMAL PROTEIN L11-RELATED"/>
    <property type="match status" value="1"/>
</dbReference>
<dbReference type="PIRSF" id="PIRSF002161">
    <property type="entry name" value="Ribosomal_L5"/>
    <property type="match status" value="1"/>
</dbReference>
<dbReference type="NCBIfam" id="NF000585">
    <property type="entry name" value="PRK00010.1"/>
    <property type="match status" value="1"/>
</dbReference>
<comment type="function">
    <text evidence="5">This is 1 of the proteins that bind and probably mediate the attachment of the 5S RNA into the large ribosomal subunit, where it forms part of the central protuberance. In the 70S ribosome it contacts protein S13 of the 30S subunit (bridge B1b), connecting the 2 subunits; this bridge is implicated in subunit movement. Contacts the P site tRNA; the 5S rRNA and some of its associated proteins might help stabilize positioning of ribosome-bound tRNAs.</text>
</comment>
<name>A0A317JNP2_9BACT</name>
<comment type="subunit">
    <text evidence="5">Part of the 50S ribosomal subunit; part of the 5S rRNA/L5/L18/L25 subcomplex. Contacts the 5S rRNA and the P site tRNA. Forms a bridge to the 30S subunit in the 70S ribosome.</text>
</comment>
<dbReference type="HAMAP" id="MF_01333_B">
    <property type="entry name" value="Ribosomal_uL5_B"/>
    <property type="match status" value="1"/>
</dbReference>
<evidence type="ECO:0000256" key="1">
    <source>
        <dbReference type="ARBA" id="ARBA00008553"/>
    </source>
</evidence>
<keyword evidence="5" id="KW-0694">RNA-binding</keyword>
<evidence type="ECO:0000256" key="4">
    <source>
        <dbReference type="ARBA" id="ARBA00035245"/>
    </source>
</evidence>
<dbReference type="EMBL" id="PSRQ01000045">
    <property type="protein sequence ID" value="PWU23128.1"/>
    <property type="molecule type" value="Genomic_DNA"/>
</dbReference>
<dbReference type="InterPro" id="IPR020930">
    <property type="entry name" value="Ribosomal_uL5_bac-type"/>
</dbReference>
<keyword evidence="5" id="KW-0699">rRNA-binding</keyword>
<evidence type="ECO:0000313" key="10">
    <source>
        <dbReference type="Proteomes" id="UP000246104"/>
    </source>
</evidence>
<evidence type="ECO:0000256" key="6">
    <source>
        <dbReference type="RuleBase" id="RU003930"/>
    </source>
</evidence>
<keyword evidence="2 5" id="KW-0689">Ribosomal protein</keyword>
<gene>
    <name evidence="5" type="primary">rplE</name>
    <name evidence="9" type="ORF">C5B42_04040</name>
</gene>
<dbReference type="Pfam" id="PF00673">
    <property type="entry name" value="Ribosomal_L5_C"/>
    <property type="match status" value="1"/>
</dbReference>
<dbReference type="GO" id="GO:1990904">
    <property type="term" value="C:ribonucleoprotein complex"/>
    <property type="evidence" value="ECO:0007669"/>
    <property type="project" value="UniProtKB-KW"/>
</dbReference>
<dbReference type="InterPro" id="IPR022803">
    <property type="entry name" value="Ribosomal_uL5_dom_sf"/>
</dbReference>
<keyword evidence="3 5" id="KW-0687">Ribonucleoprotein</keyword>
<dbReference type="GO" id="GO:0006412">
    <property type="term" value="P:translation"/>
    <property type="evidence" value="ECO:0007669"/>
    <property type="project" value="UniProtKB-UniRule"/>
</dbReference>
<reference evidence="9 10" key="1">
    <citation type="submission" date="2018-02" db="EMBL/GenBank/DDBJ databases">
        <title>Genomic Reconstructions from Amazon Rainforest and Pasture Soil Reveal Novel Insights into the Physiology of Candidate Phyla in Tropical Sites.</title>
        <authorList>
            <person name="Kroeger M.E."/>
            <person name="Delmont T."/>
            <person name="Eren A.M."/>
            <person name="Guo J."/>
            <person name="Meyer K.M."/>
            <person name="Khan K."/>
            <person name="Rodrigues J.L.M."/>
            <person name="Bohannan B.J.M."/>
            <person name="Tringe S."/>
            <person name="Borges C.D."/>
            <person name="Tiedje J."/>
            <person name="Tsai S.M."/>
            <person name="Nusslein K."/>
        </authorList>
    </citation>
    <scope>NUCLEOTIDE SEQUENCE [LARGE SCALE GENOMIC DNA]</scope>
    <source>
        <strain evidence="9">Amazon FNV 2010 28 9</strain>
    </source>
</reference>
<dbReference type="Proteomes" id="UP000246104">
    <property type="component" value="Unassembled WGS sequence"/>
</dbReference>
<feature type="domain" description="Large ribosomal subunit protein uL5 N-terminal" evidence="7">
    <location>
        <begin position="24"/>
        <end position="82"/>
    </location>
</feature>
<organism evidence="9 10">
    <name type="scientific">Candidatus Cerribacteria bacterium 'Amazon FNV 2010 28 9'</name>
    <dbReference type="NCBI Taxonomy" id="2081795"/>
    <lineage>
        <taxon>Bacteria</taxon>
        <taxon>Candidatus Cerribacteria</taxon>
    </lineage>
</organism>
<dbReference type="GO" id="GO:0003735">
    <property type="term" value="F:structural constituent of ribosome"/>
    <property type="evidence" value="ECO:0007669"/>
    <property type="project" value="InterPro"/>
</dbReference>
<dbReference type="InterPro" id="IPR002132">
    <property type="entry name" value="Ribosomal_uL5"/>
</dbReference>
<feature type="domain" description="Large ribosomal subunit protein uL5 C-terminal" evidence="8">
    <location>
        <begin position="87"/>
        <end position="178"/>
    </location>
</feature>
<comment type="caution">
    <text evidence="9">The sequence shown here is derived from an EMBL/GenBank/DDBJ whole genome shotgun (WGS) entry which is preliminary data.</text>
</comment>
<evidence type="ECO:0000256" key="2">
    <source>
        <dbReference type="ARBA" id="ARBA00022980"/>
    </source>
</evidence>
<sequence length="182" mass="20476">MNRLQEKYQKEVIPTLEKEFGKTNIMAVTKPVKIVVNVGINKKENADASKFIESMTQQLMTITGQKPKVTAARKSIAGFKIRQGDAVGLCVTLRGNLMWEFFDKLTSIVLPRMKDFQGVKRATDKTGNYNLGFTEQIVFPEIEYDKINKISGLQVTIVNSGSDPKEALRMLELLGMPFEKAE</sequence>
<keyword evidence="5" id="KW-0820">tRNA-binding</keyword>
<dbReference type="Pfam" id="PF00281">
    <property type="entry name" value="Ribosomal_L5"/>
    <property type="match status" value="1"/>
</dbReference>
<dbReference type="InterPro" id="IPR031309">
    <property type="entry name" value="Ribosomal_uL5_C"/>
</dbReference>
<dbReference type="FunFam" id="3.30.1440.10:FF:000001">
    <property type="entry name" value="50S ribosomal protein L5"/>
    <property type="match status" value="1"/>
</dbReference>
<dbReference type="Gene3D" id="3.30.1440.10">
    <property type="match status" value="1"/>
</dbReference>
<accession>A0A317JNP2</accession>
<dbReference type="SUPFAM" id="SSF55282">
    <property type="entry name" value="RL5-like"/>
    <property type="match status" value="1"/>
</dbReference>
<evidence type="ECO:0000256" key="5">
    <source>
        <dbReference type="HAMAP-Rule" id="MF_01333"/>
    </source>
</evidence>